<sequence>MISLRPVCSSRTEGSTQRTRGGACVRSRIHLRSTCDEFKFSESQCGEPGDPLARQETRRGKGCGVKRKQQVLVPLFSDFSSSKQSFSHTPLRHIRVNGPPKQRMEVYLYIYLYLGIQLYRLLYISIHI</sequence>
<name>A0A139Y6K7_TOXGO</name>
<proteinExistence type="predicted"/>
<dbReference type="VEuPathDB" id="ToxoDB:TGARI_269588"/>
<evidence type="ECO:0000313" key="2">
    <source>
        <dbReference type="Proteomes" id="UP000074247"/>
    </source>
</evidence>
<dbReference type="EMBL" id="AGQS02003768">
    <property type="protein sequence ID" value="KYF46585.1"/>
    <property type="molecule type" value="Genomic_DNA"/>
</dbReference>
<reference evidence="1 2" key="1">
    <citation type="journal article" date="2016" name="Nat. Commun.">
        <title>Local admixture of amplified and diversified secreted pathogenesis determinants shapes mosaic Toxoplasma gondii genomes.</title>
        <authorList>
            <person name="Lorenzi H."/>
            <person name="Khan A."/>
            <person name="Behnke M.S."/>
            <person name="Namasivayam S."/>
            <person name="Swapna L.S."/>
            <person name="Hadjithomas M."/>
            <person name="Karamycheva S."/>
            <person name="Pinney D."/>
            <person name="Brunk B.P."/>
            <person name="Ajioka J.W."/>
            <person name="Ajzenberg D."/>
            <person name="Boothroyd J.C."/>
            <person name="Boyle J.P."/>
            <person name="Darde M.L."/>
            <person name="Diaz-Miranda M.A."/>
            <person name="Dubey J.P."/>
            <person name="Fritz H.M."/>
            <person name="Gennari S.M."/>
            <person name="Gregory B.D."/>
            <person name="Kim K."/>
            <person name="Saeij J.P."/>
            <person name="Su C."/>
            <person name="White M.W."/>
            <person name="Zhu X.Q."/>
            <person name="Howe D.K."/>
            <person name="Rosenthal B.M."/>
            <person name="Grigg M.E."/>
            <person name="Parkinson J."/>
            <person name="Liu L."/>
            <person name="Kissinger J.C."/>
            <person name="Roos D.S."/>
            <person name="Sibley L.D."/>
        </authorList>
    </citation>
    <scope>NUCLEOTIDE SEQUENCE [LARGE SCALE GENOMIC DNA]</scope>
    <source>
        <strain evidence="1 2">ARI</strain>
    </source>
</reference>
<dbReference type="Proteomes" id="UP000074247">
    <property type="component" value="Unassembled WGS sequence"/>
</dbReference>
<accession>A0A139Y6K7</accession>
<evidence type="ECO:0000313" key="1">
    <source>
        <dbReference type="EMBL" id="KYF46585.1"/>
    </source>
</evidence>
<protein>
    <submittedName>
        <fullName evidence="1">Uncharacterized protein</fullName>
    </submittedName>
</protein>
<organism evidence="1 2">
    <name type="scientific">Toxoplasma gondii ARI</name>
    <dbReference type="NCBI Taxonomy" id="1074872"/>
    <lineage>
        <taxon>Eukaryota</taxon>
        <taxon>Sar</taxon>
        <taxon>Alveolata</taxon>
        <taxon>Apicomplexa</taxon>
        <taxon>Conoidasida</taxon>
        <taxon>Coccidia</taxon>
        <taxon>Eucoccidiorida</taxon>
        <taxon>Eimeriorina</taxon>
        <taxon>Sarcocystidae</taxon>
        <taxon>Toxoplasma</taxon>
    </lineage>
</organism>
<comment type="caution">
    <text evidence="1">The sequence shown here is derived from an EMBL/GenBank/DDBJ whole genome shotgun (WGS) entry which is preliminary data.</text>
</comment>
<dbReference type="AlphaFoldDB" id="A0A139Y6K7"/>
<gene>
    <name evidence="1" type="ORF">TGARI_269588</name>
</gene>